<keyword evidence="2" id="KW-0113">Calvin cycle</keyword>
<evidence type="ECO:0000256" key="1">
    <source>
        <dbReference type="ARBA" id="ARBA00005215"/>
    </source>
</evidence>
<dbReference type="SUPFAM" id="SSF51569">
    <property type="entry name" value="Aldolase"/>
    <property type="match status" value="1"/>
</dbReference>
<name>A0A1N6IFT7_9RHOB</name>
<evidence type="ECO:0000256" key="4">
    <source>
        <dbReference type="PIRSR" id="PIRSR001359-3"/>
    </source>
</evidence>
<dbReference type="Proteomes" id="UP000184932">
    <property type="component" value="Unassembled WGS sequence"/>
</dbReference>
<dbReference type="STRING" id="1217970.SAMN05444002_3829"/>
<feature type="binding site" evidence="4">
    <location>
        <position position="83"/>
    </location>
    <ligand>
        <name>Zn(2+)</name>
        <dbReference type="ChEBI" id="CHEBI:29105"/>
        <label>1</label>
        <note>catalytic</note>
    </ligand>
</feature>
<keyword evidence="4" id="KW-0479">Metal-binding</keyword>
<feature type="binding site" evidence="4">
    <location>
        <position position="174"/>
    </location>
    <ligand>
        <name>Zn(2+)</name>
        <dbReference type="ChEBI" id="CHEBI:29105"/>
        <label>1</label>
        <note>catalytic</note>
    </ligand>
</feature>
<dbReference type="InterPro" id="IPR000771">
    <property type="entry name" value="FBA_II"/>
</dbReference>
<feature type="binding site" evidence="4">
    <location>
        <position position="202"/>
    </location>
    <ligand>
        <name>Zn(2+)</name>
        <dbReference type="ChEBI" id="CHEBI:29105"/>
        <label>1</label>
        <note>catalytic</note>
    </ligand>
</feature>
<dbReference type="PANTHER" id="PTHR30304">
    <property type="entry name" value="D-TAGATOSE-1,6-BISPHOSPHATE ALDOLASE"/>
    <property type="match status" value="1"/>
</dbReference>
<dbReference type="GO" id="GO:0016832">
    <property type="term" value="F:aldehyde-lyase activity"/>
    <property type="evidence" value="ECO:0007669"/>
    <property type="project" value="InterPro"/>
</dbReference>
<dbReference type="InterPro" id="IPR050246">
    <property type="entry name" value="Class_II_FBP_aldolase"/>
</dbReference>
<dbReference type="PANTHER" id="PTHR30304:SF0">
    <property type="entry name" value="D-TAGATOSE-1,6-BISPHOSPHATE ALDOLASE SUBUNIT GATY-RELATED"/>
    <property type="match status" value="1"/>
</dbReference>
<dbReference type="AlphaFoldDB" id="A0A1N6IFT7"/>
<keyword evidence="6" id="KW-1185">Reference proteome</keyword>
<keyword evidence="4" id="KW-0862">Zinc</keyword>
<dbReference type="GO" id="GO:0008270">
    <property type="term" value="F:zinc ion binding"/>
    <property type="evidence" value="ECO:0007669"/>
    <property type="project" value="InterPro"/>
</dbReference>
<dbReference type="Gene3D" id="3.20.20.70">
    <property type="entry name" value="Aldolase class I"/>
    <property type="match status" value="1"/>
</dbReference>
<feature type="active site" description="Proton donor" evidence="3">
    <location>
        <position position="82"/>
    </location>
</feature>
<dbReference type="RefSeq" id="WP_074257982.1">
    <property type="nucleotide sequence ID" value="NZ_FSRL01000002.1"/>
</dbReference>
<feature type="binding site" evidence="4">
    <location>
        <position position="134"/>
    </location>
    <ligand>
        <name>Zn(2+)</name>
        <dbReference type="ChEBI" id="CHEBI:29105"/>
        <label>2</label>
    </ligand>
</feature>
<comment type="pathway">
    <text evidence="1">Carbohydrate biosynthesis; Calvin cycle.</text>
</comment>
<dbReference type="InterPro" id="IPR013785">
    <property type="entry name" value="Aldolase_TIM"/>
</dbReference>
<evidence type="ECO:0000313" key="6">
    <source>
        <dbReference type="Proteomes" id="UP000184932"/>
    </source>
</evidence>
<dbReference type="EMBL" id="FSRL01000002">
    <property type="protein sequence ID" value="SIO30880.1"/>
    <property type="molecule type" value="Genomic_DNA"/>
</dbReference>
<dbReference type="Pfam" id="PF01116">
    <property type="entry name" value="F_bP_aldolase"/>
    <property type="match status" value="1"/>
</dbReference>
<organism evidence="5 6">
    <name type="scientific">Vannielia litorea</name>
    <dbReference type="NCBI Taxonomy" id="1217970"/>
    <lineage>
        <taxon>Bacteria</taxon>
        <taxon>Pseudomonadati</taxon>
        <taxon>Pseudomonadota</taxon>
        <taxon>Alphaproteobacteria</taxon>
        <taxon>Rhodobacterales</taxon>
        <taxon>Paracoccaceae</taxon>
        <taxon>Vannielia</taxon>
    </lineage>
</organism>
<proteinExistence type="predicted"/>
<feature type="binding site" evidence="4">
    <location>
        <position position="104"/>
    </location>
    <ligand>
        <name>Zn(2+)</name>
        <dbReference type="ChEBI" id="CHEBI:29105"/>
        <label>2</label>
    </ligand>
</feature>
<evidence type="ECO:0000256" key="2">
    <source>
        <dbReference type="ARBA" id="ARBA00022567"/>
    </source>
</evidence>
<dbReference type="UniPathway" id="UPA00116"/>
<evidence type="ECO:0000256" key="3">
    <source>
        <dbReference type="PIRSR" id="PIRSR001359-1"/>
    </source>
</evidence>
<dbReference type="PIRSF" id="PIRSF001359">
    <property type="entry name" value="F_bP_aldolase_II"/>
    <property type="match status" value="1"/>
</dbReference>
<protein>
    <submittedName>
        <fullName evidence="5">Fructose-bisphosphate aldolase, class II</fullName>
    </submittedName>
</protein>
<gene>
    <name evidence="5" type="ORF">SAMN05444002_3829</name>
</gene>
<accession>A0A1N6IFT7</accession>
<dbReference type="OrthoDB" id="9803995at2"/>
<dbReference type="GO" id="GO:0019253">
    <property type="term" value="P:reductive pentose-phosphate cycle"/>
    <property type="evidence" value="ECO:0007669"/>
    <property type="project" value="UniProtKB-UniPathway"/>
</dbReference>
<comment type="cofactor">
    <cofactor evidence="4">
        <name>Zn(2+)</name>
        <dbReference type="ChEBI" id="CHEBI:29105"/>
    </cofactor>
    <text evidence="4">Binds 2 Zn(2+) ions per subunit. One is catalytic and the other provides a structural contribution.</text>
</comment>
<evidence type="ECO:0000313" key="5">
    <source>
        <dbReference type="EMBL" id="SIO30880.1"/>
    </source>
</evidence>
<sequence length="275" mass="28784">MPLVTLKDAMECLPGHRGALAGLVVLGWEDAQAYIAAAERVGCPAILQAGPGCRAHTPLTVLAEMFRVLAARARVPVVAHLDHGKSPEECLAAIEAGFSSVMYDGSALPLAENIENTGRVLEAARRAGVSVEAELGVVGYVGAAPSVGTDPEEARRFIAEVPVDALAISAGNTHLSTSDSVPVDIAAIRAVEAVVPTPLVLHGGSGIPRAQRRQLALETRVMKFNIGTELRQAFGGALRAFLEVNPTIFDRNAILGSIIEPVADATEETLKHLQA</sequence>
<reference evidence="6" key="1">
    <citation type="submission" date="2016-11" db="EMBL/GenBank/DDBJ databases">
        <authorList>
            <person name="Varghese N."/>
            <person name="Submissions S."/>
        </authorList>
    </citation>
    <scope>NUCLEOTIDE SEQUENCE [LARGE SCALE GENOMIC DNA]</scope>
    <source>
        <strain evidence="6">DSM 29440</strain>
    </source>
</reference>